<keyword evidence="2" id="KW-1185">Reference proteome</keyword>
<sequence>MVKEQDPFPDHRLVLASILDDRVIADIKEEERRWKLQFREWSTNYIVDWKLQYERFLKNTHQCRDGS</sequence>
<evidence type="ECO:0000313" key="1">
    <source>
        <dbReference type="EMBL" id="KAK2148410.1"/>
    </source>
</evidence>
<organism evidence="1 2">
    <name type="scientific">Paralvinella palmiformis</name>
    <dbReference type="NCBI Taxonomy" id="53620"/>
    <lineage>
        <taxon>Eukaryota</taxon>
        <taxon>Metazoa</taxon>
        <taxon>Spiralia</taxon>
        <taxon>Lophotrochozoa</taxon>
        <taxon>Annelida</taxon>
        <taxon>Polychaeta</taxon>
        <taxon>Sedentaria</taxon>
        <taxon>Canalipalpata</taxon>
        <taxon>Terebellida</taxon>
        <taxon>Terebelliformia</taxon>
        <taxon>Alvinellidae</taxon>
        <taxon>Paralvinella</taxon>
    </lineage>
</organism>
<evidence type="ECO:0000313" key="2">
    <source>
        <dbReference type="Proteomes" id="UP001208570"/>
    </source>
</evidence>
<protein>
    <submittedName>
        <fullName evidence="1">Uncharacterized protein</fullName>
    </submittedName>
</protein>
<comment type="caution">
    <text evidence="1">The sequence shown here is derived from an EMBL/GenBank/DDBJ whole genome shotgun (WGS) entry which is preliminary data.</text>
</comment>
<proteinExistence type="predicted"/>
<dbReference type="Proteomes" id="UP001208570">
    <property type="component" value="Unassembled WGS sequence"/>
</dbReference>
<dbReference type="EMBL" id="JAODUP010000499">
    <property type="protein sequence ID" value="KAK2148410.1"/>
    <property type="molecule type" value="Genomic_DNA"/>
</dbReference>
<name>A0AAD9J9M0_9ANNE</name>
<gene>
    <name evidence="1" type="ORF">LSH36_499g01061</name>
</gene>
<reference evidence="1" key="1">
    <citation type="journal article" date="2023" name="Mol. Biol. Evol.">
        <title>Third-Generation Sequencing Reveals the Adaptive Role of the Epigenome in Three Deep-Sea Polychaetes.</title>
        <authorList>
            <person name="Perez M."/>
            <person name="Aroh O."/>
            <person name="Sun Y."/>
            <person name="Lan Y."/>
            <person name="Juniper S.K."/>
            <person name="Young C.R."/>
            <person name="Angers B."/>
            <person name="Qian P.Y."/>
        </authorList>
    </citation>
    <scope>NUCLEOTIDE SEQUENCE</scope>
    <source>
        <strain evidence="1">P08H-3</strain>
    </source>
</reference>
<dbReference type="AlphaFoldDB" id="A0AAD9J9M0"/>
<accession>A0AAD9J9M0</accession>